<dbReference type="EMBL" id="CADCXU010036098">
    <property type="protein sequence ID" value="CAB0020939.1"/>
    <property type="molecule type" value="Genomic_DNA"/>
</dbReference>
<sequence>MYPYTMRNLFNTWATFLQTMDDGLEEKLEQMHFRETPFEIKVIDVLMCSPQFNSQLALKRWVNGEPKYDIYAFFKTSTLRPIGQVPDVFNTALTMQTKKRLIIKYLRETCQHVNMKDLSSYIEDIRNLERELGFLLISETLLASTTLIKLQERYENTNGPQSARWLTNCKMNETEGSQYEEQYVRCTNENLAFTNLQCASVVPQQDLWNLPLAVPYLRGARRGIDQYEARTDTETRLDTSTFFPPPDDRNDPRRAQLIGSDETPRFQLIIHY</sequence>
<feature type="region of interest" description="Disordered" evidence="1">
    <location>
        <begin position="237"/>
        <end position="256"/>
    </location>
</feature>
<organism evidence="2 3">
    <name type="scientific">Nesidiocoris tenuis</name>
    <dbReference type="NCBI Taxonomy" id="355587"/>
    <lineage>
        <taxon>Eukaryota</taxon>
        <taxon>Metazoa</taxon>
        <taxon>Ecdysozoa</taxon>
        <taxon>Arthropoda</taxon>
        <taxon>Hexapoda</taxon>
        <taxon>Insecta</taxon>
        <taxon>Pterygota</taxon>
        <taxon>Neoptera</taxon>
        <taxon>Paraneoptera</taxon>
        <taxon>Hemiptera</taxon>
        <taxon>Heteroptera</taxon>
        <taxon>Panheteroptera</taxon>
        <taxon>Cimicomorpha</taxon>
        <taxon>Miridae</taxon>
        <taxon>Dicyphina</taxon>
        <taxon>Nesidiocoris</taxon>
    </lineage>
</organism>
<name>A0A6H5HQU3_9HEMI</name>
<evidence type="ECO:0000256" key="1">
    <source>
        <dbReference type="SAM" id="MobiDB-lite"/>
    </source>
</evidence>
<accession>A0A6H5HQU3</accession>
<keyword evidence="3" id="KW-1185">Reference proteome</keyword>
<reference evidence="2 3" key="1">
    <citation type="submission" date="2020-02" db="EMBL/GenBank/DDBJ databases">
        <authorList>
            <person name="Ferguson B K."/>
        </authorList>
    </citation>
    <scope>NUCLEOTIDE SEQUENCE [LARGE SCALE GENOMIC DNA]</scope>
</reference>
<protein>
    <submittedName>
        <fullName evidence="2">Uncharacterized protein</fullName>
    </submittedName>
</protein>
<gene>
    <name evidence="2" type="ORF">NTEN_LOCUS24464</name>
</gene>
<dbReference type="Proteomes" id="UP000479000">
    <property type="component" value="Unassembled WGS sequence"/>
</dbReference>
<evidence type="ECO:0000313" key="2">
    <source>
        <dbReference type="EMBL" id="CAB0020939.1"/>
    </source>
</evidence>
<dbReference type="AlphaFoldDB" id="A0A6H5HQU3"/>
<proteinExistence type="predicted"/>
<evidence type="ECO:0000313" key="3">
    <source>
        <dbReference type="Proteomes" id="UP000479000"/>
    </source>
</evidence>
<dbReference type="OrthoDB" id="6634437at2759"/>
<feature type="non-terminal residue" evidence="2">
    <location>
        <position position="272"/>
    </location>
</feature>